<sequence>MELTKILEKLNFSELTKVQQETIPHLSNKEDLLVLSPTGSGKTYSFLIPMLQLQNPFSGLIIVPTRELAIQIKESFDVIAYNNSCIAVYGGKELNKDMQLIESNPTIIVSTPGRLLEICEKIEIFKKLEFLILDEADKLFQMGFLNTILKILSYLSEKRTTALFSATLNIDFSPIKMNNPKIINVIFEPKIDISYKIATGVDKLEFLYNYLKGKSKIIVFFSTCACVDYFYGLFVKMGFDLSKIHGKLRQADREKVYDNYNILFTTDVAARGIDFKDIHTVIHFDVPTDPSNFVHRTGRTGRNGKEGKVVLMLNDNESKYLQYLEVKKINISEIEEEFNNPLDFKFFDSFIDDDLLNLSVKAFVSFIRSYKEHVLNYICNYKEINYNKLIQMFFLKKVPRMDELSNIRFDDFKRKTKITHNKKSSLFINKENKKKRYKNIRK</sequence>
<dbReference type="Pfam" id="PF00271">
    <property type="entry name" value="Helicase_C"/>
    <property type="match status" value="1"/>
</dbReference>
<keyword evidence="8 10" id="KW-0694">RNA-binding</keyword>
<comment type="catalytic activity">
    <reaction evidence="10">
        <text>ATP + H2O = ADP + phosphate + H(+)</text>
        <dbReference type="Rhea" id="RHEA:13065"/>
        <dbReference type="ChEBI" id="CHEBI:15377"/>
        <dbReference type="ChEBI" id="CHEBI:15378"/>
        <dbReference type="ChEBI" id="CHEBI:30616"/>
        <dbReference type="ChEBI" id="CHEBI:43474"/>
        <dbReference type="ChEBI" id="CHEBI:456216"/>
        <dbReference type="EC" id="3.6.4.13"/>
    </reaction>
</comment>
<dbReference type="PROSITE" id="PS51192">
    <property type="entry name" value="HELICASE_ATP_BIND_1"/>
    <property type="match status" value="1"/>
</dbReference>
<dbReference type="CDD" id="cd00268">
    <property type="entry name" value="DEADc"/>
    <property type="match status" value="1"/>
</dbReference>
<keyword evidence="2" id="KW-0690">Ribosome biogenesis</keyword>
<evidence type="ECO:0000259" key="12">
    <source>
        <dbReference type="PROSITE" id="PS51194"/>
    </source>
</evidence>
<dbReference type="VEuPathDB" id="MicrosporidiaDB:H312_02203"/>
<dbReference type="SUPFAM" id="SSF52540">
    <property type="entry name" value="P-loop containing nucleoside triphosphate hydrolases"/>
    <property type="match status" value="1"/>
</dbReference>
<dbReference type="Gene3D" id="3.40.50.300">
    <property type="entry name" value="P-loop containing nucleotide triphosphate hydrolases"/>
    <property type="match status" value="2"/>
</dbReference>
<comment type="subcellular location">
    <subcellularLocation>
        <location evidence="1">Nucleus</location>
        <location evidence="1">Nucleolus</location>
    </subcellularLocation>
</comment>
<dbReference type="Proteomes" id="UP000030655">
    <property type="component" value="Unassembled WGS sequence"/>
</dbReference>
<dbReference type="SMART" id="SM01178">
    <property type="entry name" value="DUF4217"/>
    <property type="match status" value="1"/>
</dbReference>
<dbReference type="AlphaFoldDB" id="A0A059EZT8"/>
<keyword evidence="5 9" id="KW-0378">Hydrolase</keyword>
<keyword evidence="14" id="KW-1185">Reference proteome</keyword>
<evidence type="ECO:0000313" key="13">
    <source>
        <dbReference type="EMBL" id="KCZ80377.1"/>
    </source>
</evidence>
<keyword evidence="4 9" id="KW-0547">Nucleotide-binding</keyword>
<evidence type="ECO:0000256" key="1">
    <source>
        <dbReference type="ARBA" id="ARBA00004604"/>
    </source>
</evidence>
<keyword evidence="7 9" id="KW-0067">ATP-binding</keyword>
<dbReference type="OrthoDB" id="7396459at2759"/>
<dbReference type="GO" id="GO:0016887">
    <property type="term" value="F:ATP hydrolysis activity"/>
    <property type="evidence" value="ECO:0007669"/>
    <property type="project" value="RHEA"/>
</dbReference>
<dbReference type="GO" id="GO:0005524">
    <property type="term" value="F:ATP binding"/>
    <property type="evidence" value="ECO:0007669"/>
    <property type="project" value="UniProtKB-UniRule"/>
</dbReference>
<comment type="domain">
    <text evidence="10">The Q motif is unique to and characteristic of the DEAD box family of RNA helicases and controls ATP binding and hydrolysis.</text>
</comment>
<evidence type="ECO:0000259" key="11">
    <source>
        <dbReference type="PROSITE" id="PS51192"/>
    </source>
</evidence>
<evidence type="ECO:0000256" key="10">
    <source>
        <dbReference type="RuleBase" id="RU365068"/>
    </source>
</evidence>
<evidence type="ECO:0000256" key="8">
    <source>
        <dbReference type="ARBA" id="ARBA00022884"/>
    </source>
</evidence>
<dbReference type="InterPro" id="IPR044742">
    <property type="entry name" value="DEAD/DEAH_RhlB"/>
</dbReference>
<dbReference type="STRING" id="1288291.A0A059EZT8"/>
<evidence type="ECO:0000256" key="2">
    <source>
        <dbReference type="ARBA" id="ARBA00022517"/>
    </source>
</evidence>
<feature type="domain" description="Helicase ATP-binding" evidence="11">
    <location>
        <begin position="23"/>
        <end position="186"/>
    </location>
</feature>
<dbReference type="Pfam" id="PF13959">
    <property type="entry name" value="CTE_SPB4"/>
    <property type="match status" value="1"/>
</dbReference>
<dbReference type="CDD" id="cd18787">
    <property type="entry name" value="SF2_C_DEAD"/>
    <property type="match status" value="1"/>
</dbReference>
<accession>A0A059EZT8</accession>
<evidence type="ECO:0000256" key="7">
    <source>
        <dbReference type="ARBA" id="ARBA00022840"/>
    </source>
</evidence>
<reference evidence="14" key="1">
    <citation type="submission" date="2013-02" db="EMBL/GenBank/DDBJ databases">
        <authorList>
            <consortium name="The Broad Institute Genome Sequencing Platform"/>
            <person name="Cuomo C."/>
            <person name="Becnel J."/>
            <person name="Sanscrainte N."/>
            <person name="Walker B."/>
            <person name="Young S.K."/>
            <person name="Zeng Q."/>
            <person name="Gargeya S."/>
            <person name="Fitzgerald M."/>
            <person name="Haas B."/>
            <person name="Abouelleil A."/>
            <person name="Alvarado L."/>
            <person name="Arachchi H.M."/>
            <person name="Berlin A.M."/>
            <person name="Chapman S.B."/>
            <person name="Dewar J."/>
            <person name="Goldberg J."/>
            <person name="Griggs A."/>
            <person name="Gujja S."/>
            <person name="Hansen M."/>
            <person name="Howarth C."/>
            <person name="Imamovic A."/>
            <person name="Larimer J."/>
            <person name="McCowan C."/>
            <person name="Murphy C."/>
            <person name="Neiman D."/>
            <person name="Pearson M."/>
            <person name="Priest M."/>
            <person name="Roberts A."/>
            <person name="Saif S."/>
            <person name="Shea T."/>
            <person name="Sisk P."/>
            <person name="Sykes S."/>
            <person name="Wortman J."/>
            <person name="Nusbaum C."/>
            <person name="Birren B."/>
        </authorList>
    </citation>
    <scope>NUCLEOTIDE SEQUENCE [LARGE SCALE GENOMIC DNA]</scope>
    <source>
        <strain evidence="14">PRA339</strain>
    </source>
</reference>
<protein>
    <recommendedName>
        <fullName evidence="10">ATP-dependent RNA helicase</fullName>
        <ecNumber evidence="10">3.6.4.13</ecNumber>
    </recommendedName>
</protein>
<evidence type="ECO:0000256" key="3">
    <source>
        <dbReference type="ARBA" id="ARBA00022552"/>
    </source>
</evidence>
<dbReference type="Pfam" id="PF00270">
    <property type="entry name" value="DEAD"/>
    <property type="match status" value="1"/>
</dbReference>
<dbReference type="PANTHER" id="PTHR24031">
    <property type="entry name" value="RNA HELICASE"/>
    <property type="match status" value="1"/>
</dbReference>
<dbReference type="PROSITE" id="PS00039">
    <property type="entry name" value="DEAD_ATP_HELICASE"/>
    <property type="match status" value="1"/>
</dbReference>
<keyword evidence="3" id="KW-0698">rRNA processing</keyword>
<reference evidence="13 14" key="2">
    <citation type="submission" date="2014-03" db="EMBL/GenBank/DDBJ databases">
        <title>The Genome Sequence of Anncaliia algerae insect isolate PRA339.</title>
        <authorList>
            <consortium name="The Broad Institute Genome Sequencing Platform"/>
            <consortium name="The Broad Institute Genome Sequencing Center for Infectious Disease"/>
            <person name="Cuomo C."/>
            <person name="Becnel J."/>
            <person name="Sanscrainte N."/>
            <person name="Walker B."/>
            <person name="Young S.K."/>
            <person name="Zeng Q."/>
            <person name="Gargeya S."/>
            <person name="Fitzgerald M."/>
            <person name="Haas B."/>
            <person name="Abouelleil A."/>
            <person name="Alvarado L."/>
            <person name="Arachchi H.M."/>
            <person name="Berlin A.M."/>
            <person name="Chapman S.B."/>
            <person name="Dewar J."/>
            <person name="Goldberg J."/>
            <person name="Griggs A."/>
            <person name="Gujja S."/>
            <person name="Hansen M."/>
            <person name="Howarth C."/>
            <person name="Imamovic A."/>
            <person name="Larimer J."/>
            <person name="McCowan C."/>
            <person name="Murphy C."/>
            <person name="Neiman D."/>
            <person name="Pearson M."/>
            <person name="Priest M."/>
            <person name="Roberts A."/>
            <person name="Saif S."/>
            <person name="Shea T."/>
            <person name="Sisk P."/>
            <person name="Sykes S."/>
            <person name="Wortman J."/>
            <person name="Nusbaum C."/>
            <person name="Birren B."/>
        </authorList>
    </citation>
    <scope>NUCLEOTIDE SEQUENCE [LARGE SCALE GENOMIC DNA]</scope>
    <source>
        <strain evidence="13 14">PRA339</strain>
    </source>
</reference>
<dbReference type="InterPro" id="IPR027417">
    <property type="entry name" value="P-loop_NTPase"/>
</dbReference>
<dbReference type="GO" id="GO:0003723">
    <property type="term" value="F:RNA binding"/>
    <property type="evidence" value="ECO:0007669"/>
    <property type="project" value="UniProtKB-UniRule"/>
</dbReference>
<gene>
    <name evidence="13" type="ORF">H312_02203</name>
</gene>
<comment type="function">
    <text evidence="10">RNA helicase.</text>
</comment>
<dbReference type="EMBL" id="KK365184">
    <property type="protein sequence ID" value="KCZ80377.1"/>
    <property type="molecule type" value="Genomic_DNA"/>
</dbReference>
<dbReference type="InterPro" id="IPR014001">
    <property type="entry name" value="Helicase_ATP-bd"/>
</dbReference>
<dbReference type="InterPro" id="IPR011545">
    <property type="entry name" value="DEAD/DEAH_box_helicase_dom"/>
</dbReference>
<dbReference type="InterPro" id="IPR025313">
    <property type="entry name" value="SPB4-like_CTE"/>
</dbReference>
<organism evidence="13 14">
    <name type="scientific">Anncaliia algerae PRA339</name>
    <dbReference type="NCBI Taxonomy" id="1288291"/>
    <lineage>
        <taxon>Eukaryota</taxon>
        <taxon>Fungi</taxon>
        <taxon>Fungi incertae sedis</taxon>
        <taxon>Microsporidia</taxon>
        <taxon>Tubulinosematoidea</taxon>
        <taxon>Tubulinosematidae</taxon>
        <taxon>Anncaliia</taxon>
    </lineage>
</organism>
<feature type="domain" description="Helicase C-terminal" evidence="12">
    <location>
        <begin position="203"/>
        <end position="342"/>
    </location>
</feature>
<evidence type="ECO:0000256" key="5">
    <source>
        <dbReference type="ARBA" id="ARBA00022801"/>
    </source>
</evidence>
<dbReference type="GO" id="GO:0003724">
    <property type="term" value="F:RNA helicase activity"/>
    <property type="evidence" value="ECO:0007669"/>
    <property type="project" value="UniProtKB-EC"/>
</dbReference>
<dbReference type="SMART" id="SM00490">
    <property type="entry name" value="HELICc"/>
    <property type="match status" value="1"/>
</dbReference>
<dbReference type="InterPro" id="IPR000629">
    <property type="entry name" value="RNA-helicase_DEAD-box_CS"/>
</dbReference>
<dbReference type="PROSITE" id="PS51194">
    <property type="entry name" value="HELICASE_CTER"/>
    <property type="match status" value="1"/>
</dbReference>
<dbReference type="EC" id="3.6.4.13" evidence="10"/>
<dbReference type="InterPro" id="IPR001650">
    <property type="entry name" value="Helicase_C-like"/>
</dbReference>
<keyword evidence="6 9" id="KW-0347">Helicase</keyword>
<comment type="similarity">
    <text evidence="9">Belongs to the DEAD box helicase family.</text>
</comment>
<evidence type="ECO:0000256" key="4">
    <source>
        <dbReference type="ARBA" id="ARBA00022741"/>
    </source>
</evidence>
<dbReference type="HOGENOM" id="CLU_003041_1_3_1"/>
<evidence type="ECO:0000256" key="9">
    <source>
        <dbReference type="RuleBase" id="RU000492"/>
    </source>
</evidence>
<proteinExistence type="inferred from homology"/>
<evidence type="ECO:0000313" key="14">
    <source>
        <dbReference type="Proteomes" id="UP000030655"/>
    </source>
</evidence>
<dbReference type="GO" id="GO:0006364">
    <property type="term" value="P:rRNA processing"/>
    <property type="evidence" value="ECO:0007669"/>
    <property type="project" value="UniProtKB-KW"/>
</dbReference>
<name>A0A059EZT8_9MICR</name>
<dbReference type="SMART" id="SM00487">
    <property type="entry name" value="DEXDc"/>
    <property type="match status" value="1"/>
</dbReference>
<evidence type="ECO:0000256" key="6">
    <source>
        <dbReference type="ARBA" id="ARBA00022806"/>
    </source>
</evidence>
<dbReference type="GO" id="GO:0005730">
    <property type="term" value="C:nucleolus"/>
    <property type="evidence" value="ECO:0007669"/>
    <property type="project" value="UniProtKB-SubCell"/>
</dbReference>